<organism evidence="3 4">
    <name type="scientific">Crocodylus porosus</name>
    <name type="common">Saltwater crocodile</name>
    <name type="synonym">Estuarine crocodile</name>
    <dbReference type="NCBI Taxonomy" id="8502"/>
    <lineage>
        <taxon>Eukaryota</taxon>
        <taxon>Metazoa</taxon>
        <taxon>Chordata</taxon>
        <taxon>Craniata</taxon>
        <taxon>Vertebrata</taxon>
        <taxon>Euteleostomi</taxon>
        <taxon>Archelosauria</taxon>
        <taxon>Archosauria</taxon>
        <taxon>Crocodylia</taxon>
        <taxon>Longirostres</taxon>
        <taxon>Crocodylidae</taxon>
        <taxon>Crocodylus</taxon>
    </lineage>
</organism>
<sequence>MGGCLPALLGTVPALLYQDSVLLPATLSQGLLQYTRPSPGPLLVLLALSAPTGARLHWGLARASRALRPHWGPLCPTQSSLDWGSGGLSLTWPPDPPLRAYAPLGLLARVILDKDPRHPGRVRHLPSVVSIGPHRRYVTYHGQLKLCSRCGLAGELAALCSLTVCYRCSSMGHQAKACKQEMKCTVCGGEGHLQHRCEASASPQIHLKILLKY</sequence>
<dbReference type="Proteomes" id="UP000594220">
    <property type="component" value="Unplaced"/>
</dbReference>
<dbReference type="PROSITE" id="PS50158">
    <property type="entry name" value="ZF_CCHC"/>
    <property type="match status" value="1"/>
</dbReference>
<accession>A0A7M4E889</accession>
<dbReference type="InterPro" id="IPR036875">
    <property type="entry name" value="Znf_CCHC_sf"/>
</dbReference>
<dbReference type="PANTHER" id="PTHR46486:SF1">
    <property type="entry name" value="CCHC-TYPE DOMAIN-CONTAINING PROTEIN"/>
    <property type="match status" value="1"/>
</dbReference>
<name>A0A7M4E889_CROPO</name>
<dbReference type="AlphaFoldDB" id="A0A7M4E889"/>
<dbReference type="Pfam" id="PF00098">
    <property type="entry name" value="zf-CCHC"/>
    <property type="match status" value="1"/>
</dbReference>
<dbReference type="GO" id="GO:0003676">
    <property type="term" value="F:nucleic acid binding"/>
    <property type="evidence" value="ECO:0007669"/>
    <property type="project" value="InterPro"/>
</dbReference>
<reference evidence="3" key="2">
    <citation type="submission" date="2025-09" db="UniProtKB">
        <authorList>
            <consortium name="Ensembl"/>
        </authorList>
    </citation>
    <scope>IDENTIFICATION</scope>
</reference>
<protein>
    <recommendedName>
        <fullName evidence="2">CCHC-type domain-containing protein</fullName>
    </recommendedName>
</protein>
<feature type="domain" description="CCHC-type" evidence="2">
    <location>
        <begin position="165"/>
        <end position="180"/>
    </location>
</feature>
<keyword evidence="1" id="KW-0479">Metal-binding</keyword>
<dbReference type="GO" id="GO:0008270">
    <property type="term" value="F:zinc ion binding"/>
    <property type="evidence" value="ECO:0007669"/>
    <property type="project" value="UniProtKB-KW"/>
</dbReference>
<evidence type="ECO:0000259" key="2">
    <source>
        <dbReference type="PROSITE" id="PS50158"/>
    </source>
</evidence>
<dbReference type="InterPro" id="IPR001878">
    <property type="entry name" value="Znf_CCHC"/>
</dbReference>
<reference evidence="3" key="1">
    <citation type="submission" date="2025-08" db="UniProtKB">
        <authorList>
            <consortium name="Ensembl"/>
        </authorList>
    </citation>
    <scope>IDENTIFICATION</scope>
</reference>
<evidence type="ECO:0000313" key="4">
    <source>
        <dbReference type="Proteomes" id="UP000594220"/>
    </source>
</evidence>
<keyword evidence="1" id="KW-0863">Zinc-finger</keyword>
<dbReference type="SUPFAM" id="SSF57756">
    <property type="entry name" value="Retrovirus zinc finger-like domains"/>
    <property type="match status" value="1"/>
</dbReference>
<proteinExistence type="predicted"/>
<keyword evidence="4" id="KW-1185">Reference proteome</keyword>
<keyword evidence="1" id="KW-0862">Zinc</keyword>
<dbReference type="SMART" id="SM00343">
    <property type="entry name" value="ZnF_C2HC"/>
    <property type="match status" value="2"/>
</dbReference>
<evidence type="ECO:0000256" key="1">
    <source>
        <dbReference type="PROSITE-ProRule" id="PRU00047"/>
    </source>
</evidence>
<dbReference type="Gene3D" id="4.10.60.10">
    <property type="entry name" value="Zinc finger, CCHC-type"/>
    <property type="match status" value="1"/>
</dbReference>
<evidence type="ECO:0000313" key="3">
    <source>
        <dbReference type="Ensembl" id="ENSCPRP00005005891.1"/>
    </source>
</evidence>
<dbReference type="PANTHER" id="PTHR46486">
    <property type="entry name" value="CCHC-TYPE DOMAIN-CONTAINING PROTEIN"/>
    <property type="match status" value="1"/>
</dbReference>
<dbReference type="Ensembl" id="ENSCPRT00005006910.1">
    <property type="protein sequence ID" value="ENSCPRP00005005891.1"/>
    <property type="gene ID" value="ENSCPRG00005004208.1"/>
</dbReference>